<dbReference type="KEGG" id="parq:DSM112329_05465"/>
<dbReference type="Pfam" id="PF02195">
    <property type="entry name" value="ParB_N"/>
    <property type="match status" value="1"/>
</dbReference>
<evidence type="ECO:0000259" key="5">
    <source>
        <dbReference type="SMART" id="SM00470"/>
    </source>
</evidence>
<evidence type="ECO:0000313" key="6">
    <source>
        <dbReference type="EMBL" id="XAY08562.1"/>
    </source>
</evidence>
<dbReference type="InterPro" id="IPR004437">
    <property type="entry name" value="ParB/RepB/Spo0J"/>
</dbReference>
<dbReference type="GO" id="GO:0003677">
    <property type="term" value="F:DNA binding"/>
    <property type="evidence" value="ECO:0007669"/>
    <property type="project" value="UniProtKB-KW"/>
</dbReference>
<keyword evidence="2" id="KW-0159">Chromosome partition</keyword>
<dbReference type="SUPFAM" id="SSF110849">
    <property type="entry name" value="ParB/Sulfiredoxin"/>
    <property type="match status" value="1"/>
</dbReference>
<keyword evidence="3" id="KW-0238">DNA-binding</keyword>
<comment type="similarity">
    <text evidence="1">Belongs to the ParB family.</text>
</comment>
<dbReference type="FunFam" id="3.90.1530.30:FF:000001">
    <property type="entry name" value="Chromosome partitioning protein ParB"/>
    <property type="match status" value="1"/>
</dbReference>
<name>A0AAU7B3I5_9ACTN</name>
<dbReference type="NCBIfam" id="TIGR00180">
    <property type="entry name" value="parB_part"/>
    <property type="match status" value="1"/>
</dbReference>
<dbReference type="CDD" id="cd16393">
    <property type="entry name" value="SPO0J_N"/>
    <property type="match status" value="1"/>
</dbReference>
<dbReference type="EMBL" id="CP114014">
    <property type="protein sequence ID" value="XAY08562.1"/>
    <property type="molecule type" value="Genomic_DNA"/>
</dbReference>
<dbReference type="GO" id="GO:0005694">
    <property type="term" value="C:chromosome"/>
    <property type="evidence" value="ECO:0007669"/>
    <property type="project" value="TreeGrafter"/>
</dbReference>
<evidence type="ECO:0000256" key="4">
    <source>
        <dbReference type="SAM" id="MobiDB-lite"/>
    </source>
</evidence>
<accession>A0AAU7B3I5</accession>
<feature type="domain" description="ParB-like N-terminal" evidence="5">
    <location>
        <begin position="46"/>
        <end position="136"/>
    </location>
</feature>
<evidence type="ECO:0000256" key="2">
    <source>
        <dbReference type="ARBA" id="ARBA00022829"/>
    </source>
</evidence>
<dbReference type="Gene3D" id="1.10.10.2830">
    <property type="match status" value="1"/>
</dbReference>
<dbReference type="Pfam" id="PF17762">
    <property type="entry name" value="HTH_ParB"/>
    <property type="match status" value="1"/>
</dbReference>
<sequence length="306" mass="32495">MASPTPPRKTGKTGMGRGLSAILAVTDPNAGAAASTAGGPRDTELRELAVEVVRPNPDQPRKQFDAEALQALADSLGERGVLQPVLVRPVEGGTFELVAGERRWRAAQLAGLTTLPAIVQDRDDAKTLEDALIENMAREDLNPVEEARAVAALVEELGLTREAVGKKVGRSRVAVSNLLRLLDLPDEVLDALQAGALSEGHGRALLMAEDHADRRRLARSAAGEGWSVRVTEQRAREANDGPVPRSAGAAAIHPDQEAAMARITERLGSALGTDVRVRPRGTGYKVELVFADSDEAEALAARLSER</sequence>
<gene>
    <name evidence="6" type="primary">spo0J_3</name>
    <name evidence="6" type="ORF">DSM112329_05465</name>
</gene>
<evidence type="ECO:0000256" key="1">
    <source>
        <dbReference type="ARBA" id="ARBA00006295"/>
    </source>
</evidence>
<evidence type="ECO:0000256" key="3">
    <source>
        <dbReference type="ARBA" id="ARBA00023125"/>
    </source>
</evidence>
<dbReference type="SMART" id="SM00470">
    <property type="entry name" value="ParB"/>
    <property type="match status" value="1"/>
</dbReference>
<dbReference type="FunFam" id="1.10.10.2830:FF:000001">
    <property type="entry name" value="Chromosome partitioning protein ParB"/>
    <property type="match status" value="1"/>
</dbReference>
<dbReference type="GO" id="GO:0007059">
    <property type="term" value="P:chromosome segregation"/>
    <property type="evidence" value="ECO:0007669"/>
    <property type="project" value="UniProtKB-KW"/>
</dbReference>
<protein>
    <submittedName>
        <fullName evidence="6">Stage 0 sporulation protein J</fullName>
    </submittedName>
</protein>
<dbReference type="SUPFAM" id="SSF109709">
    <property type="entry name" value="KorB DNA-binding domain-like"/>
    <property type="match status" value="1"/>
</dbReference>
<organism evidence="6">
    <name type="scientific">Paraconexibacter sp. AEG42_29</name>
    <dbReference type="NCBI Taxonomy" id="2997339"/>
    <lineage>
        <taxon>Bacteria</taxon>
        <taxon>Bacillati</taxon>
        <taxon>Actinomycetota</taxon>
        <taxon>Thermoleophilia</taxon>
        <taxon>Solirubrobacterales</taxon>
        <taxon>Paraconexibacteraceae</taxon>
        <taxon>Paraconexibacter</taxon>
    </lineage>
</organism>
<dbReference type="PANTHER" id="PTHR33375:SF1">
    <property type="entry name" value="CHROMOSOME-PARTITIONING PROTEIN PARB-RELATED"/>
    <property type="match status" value="1"/>
</dbReference>
<dbReference type="RefSeq" id="WP_354699739.1">
    <property type="nucleotide sequence ID" value="NZ_CP114014.1"/>
</dbReference>
<proteinExistence type="inferred from homology"/>
<dbReference type="InterPro" id="IPR050336">
    <property type="entry name" value="Chromosome_partition/occlusion"/>
</dbReference>
<dbReference type="InterPro" id="IPR036086">
    <property type="entry name" value="ParB/Sulfiredoxin_sf"/>
</dbReference>
<dbReference type="Gene3D" id="3.90.1530.30">
    <property type="match status" value="1"/>
</dbReference>
<dbReference type="InterPro" id="IPR041468">
    <property type="entry name" value="HTH_ParB/Spo0J"/>
</dbReference>
<dbReference type="AlphaFoldDB" id="A0AAU7B3I5"/>
<dbReference type="PANTHER" id="PTHR33375">
    <property type="entry name" value="CHROMOSOME-PARTITIONING PROTEIN PARB-RELATED"/>
    <property type="match status" value="1"/>
</dbReference>
<feature type="region of interest" description="Disordered" evidence="4">
    <location>
        <begin position="1"/>
        <end position="42"/>
    </location>
</feature>
<dbReference type="InterPro" id="IPR003115">
    <property type="entry name" value="ParB_N"/>
</dbReference>
<reference evidence="6" key="1">
    <citation type="submission" date="2022-12" db="EMBL/GenBank/DDBJ databases">
        <title>Paraconexibacter alkalitolerans sp. nov. and Baekduia alba sp. nov., isolated from soil and emended description of the genera Paraconexibacter (Chun et al., 2020) and Baekduia (An et al., 2020).</title>
        <authorList>
            <person name="Vieira S."/>
            <person name="Huber K.J."/>
            <person name="Geppert A."/>
            <person name="Wolf J."/>
            <person name="Neumann-Schaal M."/>
            <person name="Muesken M."/>
            <person name="Overmann J."/>
        </authorList>
    </citation>
    <scope>NUCLEOTIDE SEQUENCE</scope>
    <source>
        <strain evidence="6">AEG42_29</strain>
    </source>
</reference>